<organism evidence="1 2">
    <name type="scientific">Xaviernesmea rhizosphaerae</name>
    <dbReference type="NCBI Taxonomy" id="1672749"/>
    <lineage>
        <taxon>Bacteria</taxon>
        <taxon>Pseudomonadati</taxon>
        <taxon>Pseudomonadota</taxon>
        <taxon>Alphaproteobacteria</taxon>
        <taxon>Hyphomicrobiales</taxon>
        <taxon>Rhizobiaceae</taxon>
        <taxon>Rhizobium/Agrobacterium group</taxon>
        <taxon>Xaviernesmea</taxon>
    </lineage>
</organism>
<accession>A0ABX3P7M5</accession>
<proteinExistence type="predicted"/>
<dbReference type="Proteomes" id="UP000192652">
    <property type="component" value="Unassembled WGS sequence"/>
</dbReference>
<dbReference type="InterPro" id="IPR001343">
    <property type="entry name" value="Hemolysn_Ca-bd"/>
</dbReference>
<protein>
    <submittedName>
        <fullName evidence="1">Uncharacterized protein</fullName>
    </submittedName>
</protein>
<dbReference type="PROSITE" id="PS00330">
    <property type="entry name" value="HEMOLYSIN_CALCIUM"/>
    <property type="match status" value="1"/>
</dbReference>
<dbReference type="InterPro" id="IPR011049">
    <property type="entry name" value="Serralysin-like_metalloprot_C"/>
</dbReference>
<dbReference type="Gene3D" id="2.150.10.10">
    <property type="entry name" value="Serralysin-like metalloprotease, C-terminal"/>
    <property type="match status" value="1"/>
</dbReference>
<dbReference type="RefSeq" id="WP_081177676.1">
    <property type="nucleotide sequence ID" value="NZ_MSPX01000026.1"/>
</dbReference>
<dbReference type="InterPro" id="IPR018511">
    <property type="entry name" value="Hemolysin-typ_Ca-bd_CS"/>
</dbReference>
<evidence type="ECO:0000313" key="1">
    <source>
        <dbReference type="EMBL" id="OQP83916.1"/>
    </source>
</evidence>
<dbReference type="SUPFAM" id="SSF51120">
    <property type="entry name" value="beta-Roll"/>
    <property type="match status" value="1"/>
</dbReference>
<reference evidence="1 2" key="1">
    <citation type="journal article" date="2017" name="Antonie Van Leeuwenhoek">
        <title>Rhizobium rhizosphaerae sp. nov., a novel species isolated from rice rhizosphere.</title>
        <authorList>
            <person name="Zhao J.J."/>
            <person name="Zhang J."/>
            <person name="Zhang R.J."/>
            <person name="Zhang C.W."/>
            <person name="Yin H.Q."/>
            <person name="Zhang X.X."/>
        </authorList>
    </citation>
    <scope>NUCLEOTIDE SEQUENCE [LARGE SCALE GENOMIC DNA]</scope>
    <source>
        <strain evidence="1 2">RD15</strain>
    </source>
</reference>
<sequence length="555" mass="55299">MTTREIVISTTTTGTMQVADADTLITLARTALLTTAAEGFVVSGDATNRSIAVEGEISAGAAGIVFGSSPFDLDGTIRIGSAGFIQAARAGILAIADGTEINQGGTIQSKLAGVAASGLATQFSNSGTITSSLDAAVDITGLSSTVTNNGRLAGFLDGLRISGDRSIVTNNGSIGSTKAAGIVSSGADTTVTNNGTIGVQGHGMLIRGAGEIITNNGKVGAGGSAIIVSGADVIVTNSGSLNAGADGILVTGARAIVTNNKAIEVGGDALRIRADDVVVNNTGTVKGMSGLEVVGANVKAANSGTITGWKAGLGAVDFTQAGNASFTNDGTVTALAKLAFKGGNGVQMLVNRGLTNGDIDLGGGNDYFDGTGGTVKGKIAGGTGNDTYVISDAKALIVEGKNAGTDTVRASVSYTLGDNFENLTLTGGNALSGTGNSLANQLHGNAAANTLKGMGGNDLIWGHGGNDILTGGAGIDTFFFATGDGRDTITDFKATGREHDVLDLKGLASITSFSDLVANHMTQTGKDVLIDGLEGDSILLKNVKLAQLDKSDFHF</sequence>
<gene>
    <name evidence="1" type="ORF">BTR14_21495</name>
</gene>
<keyword evidence="2" id="KW-1185">Reference proteome</keyword>
<dbReference type="EMBL" id="MSPX01000026">
    <property type="protein sequence ID" value="OQP83916.1"/>
    <property type="molecule type" value="Genomic_DNA"/>
</dbReference>
<name>A0ABX3P7M5_9HYPH</name>
<evidence type="ECO:0000313" key="2">
    <source>
        <dbReference type="Proteomes" id="UP000192652"/>
    </source>
</evidence>
<comment type="caution">
    <text evidence="1">The sequence shown here is derived from an EMBL/GenBank/DDBJ whole genome shotgun (WGS) entry which is preliminary data.</text>
</comment>
<dbReference type="PRINTS" id="PR00313">
    <property type="entry name" value="CABNDNGRPT"/>
</dbReference>
<dbReference type="Pfam" id="PF00353">
    <property type="entry name" value="HemolysinCabind"/>
    <property type="match status" value="1"/>
</dbReference>